<gene>
    <name evidence="2" type="ORF">MM415B05316_0003</name>
</gene>
<accession>A0A6M3LKV4</accession>
<organism evidence="2">
    <name type="scientific">viral metagenome</name>
    <dbReference type="NCBI Taxonomy" id="1070528"/>
    <lineage>
        <taxon>unclassified sequences</taxon>
        <taxon>metagenomes</taxon>
        <taxon>organismal metagenomes</taxon>
    </lineage>
</organism>
<protein>
    <submittedName>
        <fullName evidence="2">Uncharacterized protein</fullName>
    </submittedName>
</protein>
<feature type="compositionally biased region" description="Low complexity" evidence="1">
    <location>
        <begin position="106"/>
        <end position="127"/>
    </location>
</feature>
<proteinExistence type="predicted"/>
<reference evidence="2" key="1">
    <citation type="submission" date="2020-03" db="EMBL/GenBank/DDBJ databases">
        <title>The deep terrestrial virosphere.</title>
        <authorList>
            <person name="Holmfeldt K."/>
            <person name="Nilsson E."/>
            <person name="Simone D."/>
            <person name="Lopez-Fernandez M."/>
            <person name="Wu X."/>
            <person name="de Brujin I."/>
            <person name="Lundin D."/>
            <person name="Andersson A."/>
            <person name="Bertilsson S."/>
            <person name="Dopson M."/>
        </authorList>
    </citation>
    <scope>NUCLEOTIDE SEQUENCE</scope>
    <source>
        <strain evidence="2">MM415B05316</strain>
    </source>
</reference>
<dbReference type="AlphaFoldDB" id="A0A6M3LKV4"/>
<evidence type="ECO:0000256" key="1">
    <source>
        <dbReference type="SAM" id="MobiDB-lite"/>
    </source>
</evidence>
<sequence>MPMASQNKIMGKVKSPSFFKGSTSQSSPSKASSIKRNFPVLFALVLLGVAIILFLRSRSSSSTGPVLNLIGTSPSDQFAIDNLTASILALQGLVHVPSPIPGGGTSTPISNVPTSTNPGSGSSSSGGNASYVAPYPNATAYGDILAWLKSPSWTPGRYSYEEMIQSAKDTGGTVYEQGARMDALTKAESIATTTRLVNLLKSGVPTAEAYKQATGMEPGTPENRLNPTQYLNEVLNQFPGSPVAGNYGDPALYDKPLYEAKLKYMLGMKPEEWIGVNSGRPDPVEYQNFVDSMRAYLGIKP</sequence>
<dbReference type="EMBL" id="MT143321">
    <property type="protein sequence ID" value="QJA95520.1"/>
    <property type="molecule type" value="Genomic_DNA"/>
</dbReference>
<name>A0A6M3LKV4_9ZZZZ</name>
<evidence type="ECO:0000313" key="2">
    <source>
        <dbReference type="EMBL" id="QJA95520.1"/>
    </source>
</evidence>
<feature type="region of interest" description="Disordered" evidence="1">
    <location>
        <begin position="101"/>
        <end position="127"/>
    </location>
</feature>